<evidence type="ECO:0000313" key="3">
    <source>
        <dbReference type="Proteomes" id="UP000238274"/>
    </source>
</evidence>
<evidence type="ECO:0000256" key="1">
    <source>
        <dbReference type="SAM" id="MobiDB-lite"/>
    </source>
</evidence>
<dbReference type="VEuPathDB" id="FungiDB:PSTT_14380"/>
<keyword evidence="3" id="KW-1185">Reference proteome</keyword>
<reference evidence="3" key="2">
    <citation type="journal article" date="2018" name="BMC Genomics">
        <title>Genomic insights into host adaptation between the wheat stripe rust pathogen (Puccinia striiformis f. sp. tritici) and the barley stripe rust pathogen (Puccinia striiformis f. sp. hordei).</title>
        <authorList>
            <person name="Xia C."/>
            <person name="Wang M."/>
            <person name="Yin C."/>
            <person name="Cornejo O.E."/>
            <person name="Hulbert S.H."/>
            <person name="Chen X."/>
        </authorList>
    </citation>
    <scope>NUCLEOTIDE SEQUENCE [LARGE SCALE GENOMIC DNA]</scope>
    <source>
        <strain evidence="3">93TX-2</strain>
    </source>
</reference>
<dbReference type="EMBL" id="PKSM01000042">
    <property type="protein sequence ID" value="POW19836.1"/>
    <property type="molecule type" value="Genomic_DNA"/>
</dbReference>
<feature type="region of interest" description="Disordered" evidence="1">
    <location>
        <begin position="148"/>
        <end position="219"/>
    </location>
</feature>
<protein>
    <submittedName>
        <fullName evidence="2">Uncharacterized protein</fullName>
    </submittedName>
</protein>
<comment type="caution">
    <text evidence="2">The sequence shown here is derived from an EMBL/GenBank/DDBJ whole genome shotgun (WGS) entry which is preliminary data.</text>
</comment>
<dbReference type="AlphaFoldDB" id="A0A2S4WDH1"/>
<dbReference type="VEuPathDB" id="FungiDB:PSHT_04188"/>
<feature type="compositionally biased region" description="Polar residues" evidence="1">
    <location>
        <begin position="194"/>
        <end position="212"/>
    </location>
</feature>
<reference evidence="2 3" key="1">
    <citation type="submission" date="2017-12" db="EMBL/GenBank/DDBJ databases">
        <title>Gene loss provides genomic basis for host adaptation in cereal stripe rust fungi.</title>
        <authorList>
            <person name="Xia C."/>
        </authorList>
    </citation>
    <scope>NUCLEOTIDE SEQUENCE [LARGE SCALE GENOMIC DNA]</scope>
    <source>
        <strain evidence="2 3">93TX-2</strain>
    </source>
</reference>
<name>A0A2S4WDH1_9BASI</name>
<proteinExistence type="predicted"/>
<feature type="region of interest" description="Disordered" evidence="1">
    <location>
        <begin position="233"/>
        <end position="254"/>
    </location>
</feature>
<reference evidence="3" key="3">
    <citation type="journal article" date="2018" name="Mol. Plant Microbe Interact.">
        <title>Genome sequence resources for the wheat stripe rust pathogen (Puccinia striiformis f. sp. tritici) and the barley stripe rust pathogen (Puccinia striiformis f. sp. hordei).</title>
        <authorList>
            <person name="Xia C."/>
            <person name="Wang M."/>
            <person name="Yin C."/>
            <person name="Cornejo O.E."/>
            <person name="Hulbert S.H."/>
            <person name="Chen X."/>
        </authorList>
    </citation>
    <scope>NUCLEOTIDE SEQUENCE [LARGE SCALE GENOMIC DNA]</scope>
    <source>
        <strain evidence="3">93TX-2</strain>
    </source>
</reference>
<gene>
    <name evidence="2" type="ORF">PSHT_04188</name>
</gene>
<accession>A0A2S4WDH1</accession>
<sequence length="254" mass="27641">MAPLLFWDREYPMHWSTANIRYSYKSPANHLFKLLLLVCSCMNIINGHPGVKEDGTSASGMAGCLKYSLFGGVPADLPPPNGLRIMGQPEIQASPSGTRDLRRSSSAHSTVNQVAVADILQGCGRSLRRARSKPSFKGSSIFSCIQNRRDQAETRGPSRSQEANVAARASPSPIELENSNGRDEPGSPGKEGYSITTFPRSPSFGSSYSNNRVKPEKAAIKTSMNEDLFPGFLPQVSSSSQRGFFPDLMPWGKK</sequence>
<evidence type="ECO:0000313" key="2">
    <source>
        <dbReference type="EMBL" id="POW19836.1"/>
    </source>
</evidence>
<organism evidence="2 3">
    <name type="scientific">Puccinia striiformis</name>
    <dbReference type="NCBI Taxonomy" id="27350"/>
    <lineage>
        <taxon>Eukaryota</taxon>
        <taxon>Fungi</taxon>
        <taxon>Dikarya</taxon>
        <taxon>Basidiomycota</taxon>
        <taxon>Pucciniomycotina</taxon>
        <taxon>Pucciniomycetes</taxon>
        <taxon>Pucciniales</taxon>
        <taxon>Pucciniaceae</taxon>
        <taxon>Puccinia</taxon>
    </lineage>
</organism>
<feature type="region of interest" description="Disordered" evidence="1">
    <location>
        <begin position="90"/>
        <end position="109"/>
    </location>
</feature>
<dbReference type="Proteomes" id="UP000238274">
    <property type="component" value="Unassembled WGS sequence"/>
</dbReference>